<gene>
    <name evidence="3" type="ORF">Melaina855_1880</name>
</gene>
<dbReference type="InterPro" id="IPR012338">
    <property type="entry name" value="Beta-lactam/transpept-like"/>
</dbReference>
<keyword evidence="1" id="KW-0812">Transmembrane</keyword>
<name>A0A650EKP0_9BACT</name>
<sequence length="395" mass="44968">MPKLASSHRLTYSESAEVLDFRQSYSRYNSQSSRYGTLRDQNRPKRKKTKKKNLFQFLISLFVLWFVLCCAMPYSFKHITGVMFVPTPYKAIQTDMYDLSFPTYKYLSNTWNFGHRGFGYSASGKKSQMIPLKENVNMPVLQRELMNLMEEYATVKPAVYVWDYETGNYIDINASKSYATASIIKIPVLIDVFKSIEAGQFSLNDTMPLTEYYRTEGSGSMQFKARNSEYTIDKLAELMITESDNSATNMLMAKVGSMTDVNQAIRSWGLKNTSVQTWLPDLTGTNRTTARDMAQMLYNIDENDKFLTEESRARIFNYMGHVHNNRLIQAGLGVGSVFLHKTGDIGTMLGDAGIVIAPNGRKYIVVILANRPHNSVAGKDFIVHASEIIYNYMVK</sequence>
<dbReference type="InterPro" id="IPR000871">
    <property type="entry name" value="Beta-lactam_class-A"/>
</dbReference>
<accession>A0A650EKP0</accession>
<keyword evidence="1" id="KW-1133">Transmembrane helix</keyword>
<dbReference type="GO" id="GO:0030655">
    <property type="term" value="P:beta-lactam antibiotic catabolic process"/>
    <property type="evidence" value="ECO:0007669"/>
    <property type="project" value="InterPro"/>
</dbReference>
<keyword evidence="1" id="KW-0472">Membrane</keyword>
<dbReference type="SUPFAM" id="SSF56601">
    <property type="entry name" value="beta-lactamase/transpeptidase-like"/>
    <property type="match status" value="1"/>
</dbReference>
<dbReference type="EMBL" id="MN577570">
    <property type="protein sequence ID" value="QGT49801.1"/>
    <property type="molecule type" value="Genomic_DNA"/>
</dbReference>
<evidence type="ECO:0000256" key="1">
    <source>
        <dbReference type="SAM" id="Phobius"/>
    </source>
</evidence>
<dbReference type="Gene3D" id="3.40.710.10">
    <property type="entry name" value="DD-peptidase/beta-lactamase superfamily"/>
    <property type="match status" value="1"/>
</dbReference>
<protein>
    <recommendedName>
        <fullName evidence="2">Beta-lactamase class A catalytic domain-containing protein</fullName>
    </recommendedName>
</protein>
<proteinExistence type="predicted"/>
<dbReference type="Pfam" id="PF13354">
    <property type="entry name" value="Beta-lactamase2"/>
    <property type="match status" value="1"/>
</dbReference>
<dbReference type="GO" id="GO:0008800">
    <property type="term" value="F:beta-lactamase activity"/>
    <property type="evidence" value="ECO:0007669"/>
    <property type="project" value="InterPro"/>
</dbReference>
<dbReference type="PANTHER" id="PTHR35333">
    <property type="entry name" value="BETA-LACTAMASE"/>
    <property type="match status" value="1"/>
</dbReference>
<dbReference type="AlphaFoldDB" id="A0A650EKP0"/>
<evidence type="ECO:0000313" key="3">
    <source>
        <dbReference type="EMBL" id="QGT49801.1"/>
    </source>
</evidence>
<feature type="domain" description="Beta-lactamase class A catalytic" evidence="2">
    <location>
        <begin position="159"/>
        <end position="368"/>
    </location>
</feature>
<reference evidence="3" key="1">
    <citation type="journal article" date="2020" name="J. ISSAAS">
        <title>Lactobacilli and other gastrointestinal microbiota of Peromyscus leucopus, reservoir host for agents of Lyme disease and other zoonoses in North America.</title>
        <authorList>
            <person name="Milovic A."/>
            <person name="Bassam K."/>
            <person name="Shao H."/>
            <person name="Chatzistamou I."/>
            <person name="Tufts D.M."/>
            <person name="Diuk-Wasser M."/>
            <person name="Barbour A.G."/>
        </authorList>
    </citation>
    <scope>NUCLEOTIDE SEQUENCE</scope>
    <source>
        <strain evidence="3">LL20</strain>
    </source>
</reference>
<dbReference type="PANTHER" id="PTHR35333:SF4">
    <property type="entry name" value="SLR0121 PROTEIN"/>
    <property type="match status" value="1"/>
</dbReference>
<evidence type="ECO:0000259" key="2">
    <source>
        <dbReference type="Pfam" id="PF13354"/>
    </source>
</evidence>
<feature type="transmembrane region" description="Helical" evidence="1">
    <location>
        <begin position="54"/>
        <end position="76"/>
    </location>
</feature>
<dbReference type="GO" id="GO:0046677">
    <property type="term" value="P:response to antibiotic"/>
    <property type="evidence" value="ECO:0007669"/>
    <property type="project" value="InterPro"/>
</dbReference>
<dbReference type="InterPro" id="IPR045155">
    <property type="entry name" value="Beta-lactam_cat"/>
</dbReference>
<organism evidence="3">
    <name type="scientific">uncultured Candidatus Melainabacteria bacterium</name>
    <dbReference type="NCBI Taxonomy" id="2682970"/>
    <lineage>
        <taxon>Bacteria</taxon>
        <taxon>Bacillati</taxon>
        <taxon>Candidatus Melainabacteria</taxon>
        <taxon>environmental samples</taxon>
    </lineage>
</organism>